<keyword evidence="4" id="KW-0391">Immunity</keyword>
<protein>
    <recommendedName>
        <fullName evidence="7">CARD domain-containing protein</fullName>
    </recommendedName>
</protein>
<evidence type="ECO:0000256" key="6">
    <source>
        <dbReference type="SAM" id="MobiDB-lite"/>
    </source>
</evidence>
<feature type="domain" description="CARD" evidence="7">
    <location>
        <begin position="140"/>
        <end position="217"/>
    </location>
</feature>
<evidence type="ECO:0000259" key="7">
    <source>
        <dbReference type="PROSITE" id="PS50209"/>
    </source>
</evidence>
<evidence type="ECO:0000256" key="1">
    <source>
        <dbReference type="ARBA" id="ARBA00004514"/>
    </source>
</evidence>
<dbReference type="PANTHER" id="PTHR46985:SF2">
    <property type="entry name" value="APOPTOSIS-ASSOCIATED SPECK-LIKE PROTEIN CONTAINING A CARD"/>
    <property type="match status" value="1"/>
</dbReference>
<dbReference type="PANTHER" id="PTHR46985">
    <property type="entry name" value="NACHT, LRR AND PYD DOMAINS-CONTAINING PROTEIN 1"/>
    <property type="match status" value="1"/>
</dbReference>
<comment type="caution">
    <text evidence="8">The sequence shown here is derived from an EMBL/GenBank/DDBJ whole genome shotgun (WGS) entry which is preliminary data.</text>
</comment>
<name>A0ABV0YU91_9TELE</name>
<organism evidence="8 9">
    <name type="scientific">Ameca splendens</name>
    <dbReference type="NCBI Taxonomy" id="208324"/>
    <lineage>
        <taxon>Eukaryota</taxon>
        <taxon>Metazoa</taxon>
        <taxon>Chordata</taxon>
        <taxon>Craniata</taxon>
        <taxon>Vertebrata</taxon>
        <taxon>Euteleostomi</taxon>
        <taxon>Actinopterygii</taxon>
        <taxon>Neopterygii</taxon>
        <taxon>Teleostei</taxon>
        <taxon>Neoteleostei</taxon>
        <taxon>Acanthomorphata</taxon>
        <taxon>Ovalentaria</taxon>
        <taxon>Atherinomorphae</taxon>
        <taxon>Cyprinodontiformes</taxon>
        <taxon>Goodeidae</taxon>
        <taxon>Ameca</taxon>
    </lineage>
</organism>
<evidence type="ECO:0000256" key="4">
    <source>
        <dbReference type="ARBA" id="ARBA00022859"/>
    </source>
</evidence>
<dbReference type="InterPro" id="IPR051249">
    <property type="entry name" value="NLRP_Inflammasome"/>
</dbReference>
<comment type="subcellular location">
    <subcellularLocation>
        <location evidence="1">Cytoplasm</location>
        <location evidence="1">Cytosol</location>
    </subcellularLocation>
</comment>
<dbReference type="Proteomes" id="UP001469553">
    <property type="component" value="Unassembled WGS sequence"/>
</dbReference>
<dbReference type="PROSITE" id="PS50209">
    <property type="entry name" value="CARD"/>
    <property type="match status" value="1"/>
</dbReference>
<reference evidence="8 9" key="1">
    <citation type="submission" date="2021-06" db="EMBL/GenBank/DDBJ databases">
        <authorList>
            <person name="Palmer J.M."/>
        </authorList>
    </citation>
    <scope>NUCLEOTIDE SEQUENCE [LARGE SCALE GENOMIC DNA]</scope>
    <source>
        <strain evidence="8 9">AS_MEX2019</strain>
        <tissue evidence="8">Muscle</tissue>
    </source>
</reference>
<sequence>MTGFSRQMTQFATEVSQQLAWVRDDLGTCNERLSRLESKASCSEELQRKRRRNNPKIAEAVRLLHTSNSNFSRYDPRQGLCSPSNAEVPSERPGLWSQAQSNMVWIMSEQARNAGLTTSADAVSNAGASQQAGPQSSNDASSNGQRFVDKYRIELTNRVGNIGPILDKLLVKNVIRDETYGQINAKSTKVEKIRALYDGPLKGGTAGKDIFYSILKG</sequence>
<keyword evidence="9" id="KW-1185">Reference proteome</keyword>
<feature type="region of interest" description="Disordered" evidence="6">
    <location>
        <begin position="74"/>
        <end position="93"/>
    </location>
</feature>
<proteinExistence type="predicted"/>
<dbReference type="EMBL" id="JAHRIP010041860">
    <property type="protein sequence ID" value="MEQ2297214.1"/>
    <property type="molecule type" value="Genomic_DNA"/>
</dbReference>
<dbReference type="SUPFAM" id="SSF47986">
    <property type="entry name" value="DEATH domain"/>
    <property type="match status" value="1"/>
</dbReference>
<evidence type="ECO:0000313" key="9">
    <source>
        <dbReference type="Proteomes" id="UP001469553"/>
    </source>
</evidence>
<dbReference type="Gene3D" id="1.10.533.10">
    <property type="entry name" value="Death Domain, Fas"/>
    <property type="match status" value="1"/>
</dbReference>
<evidence type="ECO:0000256" key="5">
    <source>
        <dbReference type="ARBA" id="ARBA00023198"/>
    </source>
</evidence>
<dbReference type="InterPro" id="IPR011029">
    <property type="entry name" value="DEATH-like_dom_sf"/>
</dbReference>
<evidence type="ECO:0000313" key="8">
    <source>
        <dbReference type="EMBL" id="MEQ2297214.1"/>
    </source>
</evidence>
<gene>
    <name evidence="8" type="ORF">AMECASPLE_032536</name>
</gene>
<keyword evidence="3" id="KW-0399">Innate immunity</keyword>
<keyword evidence="5" id="KW-0395">Inflammatory response</keyword>
<keyword evidence="2" id="KW-0963">Cytoplasm</keyword>
<evidence type="ECO:0000256" key="3">
    <source>
        <dbReference type="ARBA" id="ARBA00022588"/>
    </source>
</evidence>
<feature type="region of interest" description="Disordered" evidence="6">
    <location>
        <begin position="117"/>
        <end position="144"/>
    </location>
</feature>
<dbReference type="InterPro" id="IPR001315">
    <property type="entry name" value="CARD"/>
</dbReference>
<evidence type="ECO:0000256" key="2">
    <source>
        <dbReference type="ARBA" id="ARBA00022490"/>
    </source>
</evidence>
<accession>A0ABV0YU91</accession>
<dbReference type="Pfam" id="PF00619">
    <property type="entry name" value="CARD"/>
    <property type="match status" value="1"/>
</dbReference>